<dbReference type="Gene3D" id="1.10.10.2910">
    <property type="match status" value="1"/>
</dbReference>
<dbReference type="PANTHER" id="PTHR43236">
    <property type="entry name" value="ANTITOXIN HIGA1"/>
    <property type="match status" value="1"/>
</dbReference>
<evidence type="ECO:0000313" key="3">
    <source>
        <dbReference type="EMBL" id="TMQ70203.1"/>
    </source>
</evidence>
<evidence type="ECO:0000313" key="4">
    <source>
        <dbReference type="Proteomes" id="UP000319836"/>
    </source>
</evidence>
<name>A0A538U2W5_UNCEI</name>
<dbReference type="InterPro" id="IPR010359">
    <property type="entry name" value="IrrE_HExxH"/>
</dbReference>
<feature type="compositionally biased region" description="Basic residues" evidence="1">
    <location>
        <begin position="228"/>
        <end position="237"/>
    </location>
</feature>
<dbReference type="PANTHER" id="PTHR43236:SF2">
    <property type="entry name" value="BLL0069 PROTEIN"/>
    <property type="match status" value="1"/>
</dbReference>
<accession>A0A538U2W5</accession>
<dbReference type="InterPro" id="IPR052345">
    <property type="entry name" value="Rad_response_metalloprotease"/>
</dbReference>
<feature type="region of interest" description="Disordered" evidence="1">
    <location>
        <begin position="195"/>
        <end position="237"/>
    </location>
</feature>
<protein>
    <submittedName>
        <fullName evidence="3">ImmA/IrrE family metallo-endopeptidase</fullName>
    </submittedName>
</protein>
<feature type="domain" description="IrrE N-terminal-like" evidence="2">
    <location>
        <begin position="46"/>
        <end position="176"/>
    </location>
</feature>
<comment type="caution">
    <text evidence="3">The sequence shown here is derived from an EMBL/GenBank/DDBJ whole genome shotgun (WGS) entry which is preliminary data.</text>
</comment>
<proteinExistence type="predicted"/>
<organism evidence="3 4">
    <name type="scientific">Eiseniibacteriota bacterium</name>
    <dbReference type="NCBI Taxonomy" id="2212470"/>
    <lineage>
        <taxon>Bacteria</taxon>
        <taxon>Candidatus Eiseniibacteriota</taxon>
    </lineage>
</organism>
<dbReference type="Pfam" id="PF06114">
    <property type="entry name" value="Peptidase_M78"/>
    <property type="match status" value="1"/>
</dbReference>
<dbReference type="EMBL" id="VBPA01000226">
    <property type="protein sequence ID" value="TMQ70203.1"/>
    <property type="molecule type" value="Genomic_DNA"/>
</dbReference>
<evidence type="ECO:0000259" key="2">
    <source>
        <dbReference type="Pfam" id="PF06114"/>
    </source>
</evidence>
<dbReference type="AlphaFoldDB" id="A0A538U2W5"/>
<evidence type="ECO:0000256" key="1">
    <source>
        <dbReference type="SAM" id="MobiDB-lite"/>
    </source>
</evidence>
<sequence length="237" mass="25598">MREVRLPSAAGHAASQARSQLAVLVDEQTSWPSSSAALAAWRKAVEAHGILVFSLPLGEASCRGFSIWDSYSPLIALNSRWNPEARIFTLFHEYGHLLTRTNSACLNAGISSLPPDGDPIERWCEEFAAALLLPWNAVIQVLSREVGWVSGAKVTKLAGVAQVARRFRVSLRATALTLIKHGAADWSIYGALPKASDNKPTGGGKGPDSNSLCLDPPREARSAPLPRRSLRRTRPTA</sequence>
<reference evidence="3 4" key="1">
    <citation type="journal article" date="2019" name="Nat. Microbiol.">
        <title>Mediterranean grassland soil C-N compound turnover is dependent on rainfall and depth, and is mediated by genomically divergent microorganisms.</title>
        <authorList>
            <person name="Diamond S."/>
            <person name="Andeer P.F."/>
            <person name="Li Z."/>
            <person name="Crits-Christoph A."/>
            <person name="Burstein D."/>
            <person name="Anantharaman K."/>
            <person name="Lane K.R."/>
            <person name="Thomas B.C."/>
            <person name="Pan C."/>
            <person name="Northen T.R."/>
            <person name="Banfield J.F."/>
        </authorList>
    </citation>
    <scope>NUCLEOTIDE SEQUENCE [LARGE SCALE GENOMIC DNA]</scope>
    <source>
        <strain evidence="3">WS_10</strain>
    </source>
</reference>
<dbReference type="Proteomes" id="UP000319836">
    <property type="component" value="Unassembled WGS sequence"/>
</dbReference>
<gene>
    <name evidence="3" type="ORF">E6K80_09195</name>
</gene>